<keyword evidence="1" id="KW-0812">Transmembrane</keyword>
<accession>A0A1F6PGH9</accession>
<dbReference type="EMBL" id="MFRE01000005">
    <property type="protein sequence ID" value="OGH95034.1"/>
    <property type="molecule type" value="Genomic_DNA"/>
</dbReference>
<keyword evidence="1" id="KW-0472">Membrane</keyword>
<organism evidence="3 4">
    <name type="scientific">Candidatus Magasanikbacteria bacterium RIFOXYD2_FULL_41_14</name>
    <dbReference type="NCBI Taxonomy" id="1798709"/>
    <lineage>
        <taxon>Bacteria</taxon>
        <taxon>Candidatus Magasanikiibacteriota</taxon>
    </lineage>
</organism>
<gene>
    <name evidence="3" type="ORF">A2538_05125</name>
</gene>
<name>A0A1F6PGH9_9BACT</name>
<dbReference type="InterPro" id="IPR018911">
    <property type="entry name" value="Gmad2_Ig-like_dom"/>
</dbReference>
<evidence type="ECO:0000256" key="1">
    <source>
        <dbReference type="SAM" id="Phobius"/>
    </source>
</evidence>
<keyword evidence="1" id="KW-1133">Transmembrane helix</keyword>
<evidence type="ECO:0000313" key="4">
    <source>
        <dbReference type="Proteomes" id="UP000178254"/>
    </source>
</evidence>
<comment type="caution">
    <text evidence="3">The sequence shown here is derived from an EMBL/GenBank/DDBJ whole genome shotgun (WGS) entry which is preliminary data.</text>
</comment>
<dbReference type="AlphaFoldDB" id="A0A1F6PGH9"/>
<feature type="domain" description="Bacterial spore germination immunoglobulin-like" evidence="2">
    <location>
        <begin position="60"/>
        <end position="145"/>
    </location>
</feature>
<feature type="transmembrane region" description="Helical" evidence="1">
    <location>
        <begin position="7"/>
        <end position="29"/>
    </location>
</feature>
<evidence type="ECO:0000313" key="3">
    <source>
        <dbReference type="EMBL" id="OGH95034.1"/>
    </source>
</evidence>
<sequence length="417" mass="45255">MENRKKSVASIALAALVGAIIISGAIYLWRNNSANVLIVEQDTALAAEATAVDISHDNIIVVSNPLPNAVVASPLLIEGRARGTWFFEGSFPISIIDANGNIMGHYYGTAEGEWMTEDFVPFHATLNFSAPTTNWGTLILENDNPSGLPENKDEIRIPVMFEKTMTVTIMVPENEELYQTQMTEFVQVGGVDPLETTVFIKKEITVPNSTDIINASARAAASEIPHGGGGSGETKVAYLKVQDTTAYVLLDIDLDGWAGVSVSTAIIHPLVEKTLLQFPEINRVEFGYAPSVTATMVPIDKNFKITNIGNGRKLGDVVMSVFPIYAYGCDTYGDKSGVTLKYSKIDFFAIKDEKNSPTVLLGTTPGGSAGSNECDLTVDENLFKSRIESGKYNIWAVRYIDAKPDKRTIDVKTIVGK</sequence>
<dbReference type="Pfam" id="PF10648">
    <property type="entry name" value="Gmad2"/>
    <property type="match status" value="1"/>
</dbReference>
<dbReference type="Proteomes" id="UP000178254">
    <property type="component" value="Unassembled WGS sequence"/>
</dbReference>
<protein>
    <recommendedName>
        <fullName evidence="2">Bacterial spore germination immunoglobulin-like domain-containing protein</fullName>
    </recommendedName>
</protein>
<dbReference type="STRING" id="1798709.A2538_05125"/>
<evidence type="ECO:0000259" key="2">
    <source>
        <dbReference type="Pfam" id="PF10648"/>
    </source>
</evidence>
<proteinExistence type="predicted"/>
<reference evidence="3 4" key="1">
    <citation type="journal article" date="2016" name="Nat. Commun.">
        <title>Thousands of microbial genomes shed light on interconnected biogeochemical processes in an aquifer system.</title>
        <authorList>
            <person name="Anantharaman K."/>
            <person name="Brown C.T."/>
            <person name="Hug L.A."/>
            <person name="Sharon I."/>
            <person name="Castelle C.J."/>
            <person name="Probst A.J."/>
            <person name="Thomas B.C."/>
            <person name="Singh A."/>
            <person name="Wilkins M.J."/>
            <person name="Karaoz U."/>
            <person name="Brodie E.L."/>
            <person name="Williams K.H."/>
            <person name="Hubbard S.S."/>
            <person name="Banfield J.F."/>
        </authorList>
    </citation>
    <scope>NUCLEOTIDE SEQUENCE [LARGE SCALE GENOMIC DNA]</scope>
</reference>